<dbReference type="PROSITE" id="PS00678">
    <property type="entry name" value="WD_REPEATS_1"/>
    <property type="match status" value="4"/>
</dbReference>
<dbReference type="InterPro" id="IPR019775">
    <property type="entry name" value="WD40_repeat_CS"/>
</dbReference>
<feature type="repeat" description="WD" evidence="3">
    <location>
        <begin position="1270"/>
        <end position="1306"/>
    </location>
</feature>
<keyword evidence="2" id="KW-0677">Repeat</keyword>
<evidence type="ECO:0000256" key="3">
    <source>
        <dbReference type="PROSITE-ProRule" id="PRU00221"/>
    </source>
</evidence>
<dbReference type="InterPro" id="IPR001680">
    <property type="entry name" value="WD40_rpt"/>
</dbReference>
<dbReference type="Proteomes" id="UP000663861">
    <property type="component" value="Unassembled WGS sequence"/>
</dbReference>
<feature type="repeat" description="WD" evidence="3">
    <location>
        <begin position="1010"/>
        <end position="1051"/>
    </location>
</feature>
<dbReference type="Gene3D" id="2.130.10.10">
    <property type="entry name" value="YVTN repeat-like/Quinoprotein amine dehydrogenase"/>
    <property type="match status" value="4"/>
</dbReference>
<feature type="repeat" description="WD" evidence="3">
    <location>
        <begin position="924"/>
        <end position="965"/>
    </location>
</feature>
<feature type="repeat" description="WD" evidence="3">
    <location>
        <begin position="881"/>
        <end position="922"/>
    </location>
</feature>
<keyword evidence="1 3" id="KW-0853">WD repeat</keyword>
<evidence type="ECO:0000256" key="2">
    <source>
        <dbReference type="ARBA" id="ARBA00022737"/>
    </source>
</evidence>
<dbReference type="Gene3D" id="3.40.50.300">
    <property type="entry name" value="P-loop containing nucleotide triphosphate hydrolases"/>
    <property type="match status" value="1"/>
</dbReference>
<feature type="compositionally biased region" description="Pro residues" evidence="4">
    <location>
        <begin position="87"/>
        <end position="97"/>
    </location>
</feature>
<feature type="region of interest" description="Disordered" evidence="4">
    <location>
        <begin position="1"/>
        <end position="106"/>
    </location>
</feature>
<protein>
    <recommendedName>
        <fullName evidence="5">NACHT domain-containing protein</fullName>
    </recommendedName>
</protein>
<reference evidence="6" key="1">
    <citation type="submission" date="2021-01" db="EMBL/GenBank/DDBJ databases">
        <authorList>
            <person name="Kaushik A."/>
        </authorList>
    </citation>
    <scope>NUCLEOTIDE SEQUENCE</scope>
    <source>
        <strain evidence="6">AG4-RS23</strain>
    </source>
</reference>
<dbReference type="InterPro" id="IPR050349">
    <property type="entry name" value="WD_LIS1/nudF_dynein_reg"/>
</dbReference>
<accession>A0A8H3DE55</accession>
<evidence type="ECO:0000256" key="4">
    <source>
        <dbReference type="SAM" id="MobiDB-lite"/>
    </source>
</evidence>
<feature type="repeat" description="WD" evidence="3">
    <location>
        <begin position="1227"/>
        <end position="1268"/>
    </location>
</feature>
<dbReference type="PROSITE" id="PS50294">
    <property type="entry name" value="WD_REPEATS_REGION"/>
    <property type="match status" value="7"/>
</dbReference>
<dbReference type="SUPFAM" id="SSF50978">
    <property type="entry name" value="WD40 repeat-like"/>
    <property type="match status" value="2"/>
</dbReference>
<dbReference type="Pfam" id="PF24883">
    <property type="entry name" value="NPHP3_N"/>
    <property type="match status" value="1"/>
</dbReference>
<feature type="repeat" description="WD" evidence="3">
    <location>
        <begin position="1096"/>
        <end position="1132"/>
    </location>
</feature>
<evidence type="ECO:0000256" key="1">
    <source>
        <dbReference type="ARBA" id="ARBA00022574"/>
    </source>
</evidence>
<dbReference type="InterPro" id="IPR007111">
    <property type="entry name" value="NACHT_NTPase"/>
</dbReference>
<dbReference type="InterPro" id="IPR056884">
    <property type="entry name" value="NPHP3-like_N"/>
</dbReference>
<evidence type="ECO:0000313" key="7">
    <source>
        <dbReference type="Proteomes" id="UP000663861"/>
    </source>
</evidence>
<comment type="caution">
    <text evidence="6">The sequence shown here is derived from an EMBL/GenBank/DDBJ whole genome shotgun (WGS) entry which is preliminary data.</text>
</comment>
<feature type="repeat" description="WD" evidence="3">
    <location>
        <begin position="967"/>
        <end position="1008"/>
    </location>
</feature>
<dbReference type="CDD" id="cd00200">
    <property type="entry name" value="WD40"/>
    <property type="match status" value="1"/>
</dbReference>
<name>A0A8H3DE55_9AGAM</name>
<dbReference type="SUPFAM" id="SSF52540">
    <property type="entry name" value="P-loop containing nucleoside triphosphate hydrolases"/>
    <property type="match status" value="1"/>
</dbReference>
<dbReference type="InterPro" id="IPR015943">
    <property type="entry name" value="WD40/YVTN_repeat-like_dom_sf"/>
</dbReference>
<dbReference type="InterPro" id="IPR036322">
    <property type="entry name" value="WD40_repeat_dom_sf"/>
</dbReference>
<dbReference type="InterPro" id="IPR020472">
    <property type="entry name" value="WD40_PAC1"/>
</dbReference>
<evidence type="ECO:0000259" key="5">
    <source>
        <dbReference type="PROSITE" id="PS50837"/>
    </source>
</evidence>
<dbReference type="PROSITE" id="PS50082">
    <property type="entry name" value="WD_REPEATS_2"/>
    <property type="match status" value="8"/>
</dbReference>
<gene>
    <name evidence="6" type="ORF">RDB_LOCUS165651</name>
</gene>
<dbReference type="SMART" id="SM00320">
    <property type="entry name" value="WD40"/>
    <property type="match status" value="10"/>
</dbReference>
<feature type="repeat" description="WD" evidence="3">
    <location>
        <begin position="1053"/>
        <end position="1094"/>
    </location>
</feature>
<proteinExistence type="predicted"/>
<feature type="compositionally biased region" description="Polar residues" evidence="4">
    <location>
        <begin position="35"/>
        <end position="47"/>
    </location>
</feature>
<dbReference type="PANTHER" id="PTHR44129">
    <property type="entry name" value="WD REPEAT-CONTAINING PROTEIN POP1"/>
    <property type="match status" value="1"/>
</dbReference>
<dbReference type="EMBL" id="CAJMWY010004284">
    <property type="protein sequence ID" value="CAE6526684.1"/>
    <property type="molecule type" value="Genomic_DNA"/>
</dbReference>
<dbReference type="PROSITE" id="PS50837">
    <property type="entry name" value="NACHT"/>
    <property type="match status" value="1"/>
</dbReference>
<organism evidence="6 7">
    <name type="scientific">Rhizoctonia solani</name>
    <dbReference type="NCBI Taxonomy" id="456999"/>
    <lineage>
        <taxon>Eukaryota</taxon>
        <taxon>Fungi</taxon>
        <taxon>Dikarya</taxon>
        <taxon>Basidiomycota</taxon>
        <taxon>Agaricomycotina</taxon>
        <taxon>Agaricomycetes</taxon>
        <taxon>Cantharellales</taxon>
        <taxon>Ceratobasidiaceae</taxon>
        <taxon>Rhizoctonia</taxon>
    </lineage>
</organism>
<dbReference type="PRINTS" id="PR00320">
    <property type="entry name" value="GPROTEINBRPT"/>
</dbReference>
<dbReference type="InterPro" id="IPR027417">
    <property type="entry name" value="P-loop_NTPase"/>
</dbReference>
<sequence>MSSRPDKSKSKKGFRGFWRDTFSRSSLHVPGTPESAAQSTLRASSLSGGPRAVNLSSGLKTPRLAGERPTTSHSMSAPPEINAAPTEPQPNPQPNPVPSDQSSAPEHHDFTLTETVTNTVWIALRSSLRRLKDKPGIFSGLSVAAGILLECFDGIEIAARSQEDYESLAKQLEMLSESLVDFNMASIPPPTTKCMSNITSEIEHQADEIKKKRSQGGGRFYFAKADEESVLKCYRQSNLNISMWSITNEHLVYSRLEALQPVKDATYDSKLSATVGRRKCTKGTRKYVLENMNKWLYDQDAPRVYWMNGMAGTGKTTIACTYSEQLEHHQLLAASFFCTRSSADCRNPTRIIPTIAYQLAHYSIPFQLALYEILGKEPDAGSKTMEKQFERLLRDPLLKVKEAMPSNLVVVIDALDECEDPNSVEALLGVLFRHASDMSLKFLITSRPEPEIYKRMTTHTQSRAVFHLHDIEASLVQADIALYLQEELAFMSLTPTQISQLVHQSGSLFIYAATLVRYIQSGERRSDPARRLQSVLTMTPEATRRHAQIDALYTTVLGTALNEEEMEKDEMEDIRVVLRTVLLAQEPINVETVAILAGIDDPRRVMSALQPLRSVLHQSEQTGLVSTLHASFPDFMFNTERSGMYFYDILEHSQVLAERCFRIMREQLRFNICALESSFVCDDEVEGLDERIKSNISPTLAYACRYWGSHMGLASKSENLLMMVREFISDRLLFWMETLSLRREVSMGLDTMLKTQRWLNQAALASSELAVMVEDACNFVTSFAGSPVSRSTPHIYISCLPFCPRSSVVHKHYWNRTHGLMELDGSLMGHKESAALAVWNIDSEVTSLAYSPDSTRVAVSCYNHTLRILDAHDGTSLVDPLQDHTDAVGLVAFSPDSKLVASGSSDHTIRVLNAYSSTLAVDPFKGHTSFVLSVSFSPDGKCIVSGSADKTIRIWNVEDGTLMRGPLEGHDAEVYCVAFSPDGNLIASGSSDNTVRLWNSHNGTPTAPPLQGHTGAVLSVAFTPDSNRLVSGSDDRTIRIWTTSEGSLATKPFEGHPDYVRSVAVSPDGRRVASGSGDCTVRVWDIDDGTLVAGPFTGHSWNIWSVAFSPDGNRVISGSWDRTIRVWNVRDGLSSFPPPFQSHISGLRSVFVSGSGARILSGSEDSSSCSWAWDIASDEVIPSSLNQKLAFFTTNMMPSGFYFPMVDEDYSISVINTNDGSLLAQSMRGHTDAISSFGFSADDTHLVTGSRDRTIHVWNLHKSGLAAAPFRGHGAEVTYVAISSDHSRVVSWSKEDQTIRVWNTRNVMIPLSLLPSAPIEASSGDSPSDREDWVLRDSGWVTNSSSALLFWVPPDIVSRHACPSPHAEFIITKDGVLHIVQKELAIGDRWSECYIGD</sequence>
<dbReference type="Pfam" id="PF00400">
    <property type="entry name" value="WD40"/>
    <property type="match status" value="9"/>
</dbReference>
<feature type="domain" description="NACHT" evidence="5">
    <location>
        <begin position="303"/>
        <end position="448"/>
    </location>
</feature>
<evidence type="ECO:0000313" key="6">
    <source>
        <dbReference type="EMBL" id="CAE6526684.1"/>
    </source>
</evidence>